<dbReference type="InterPro" id="IPR017441">
    <property type="entry name" value="Protein_kinase_ATP_BS"/>
</dbReference>
<dbReference type="Gene3D" id="1.10.510.10">
    <property type="entry name" value="Transferase(Phosphotransferase) domain 1"/>
    <property type="match status" value="1"/>
</dbReference>
<evidence type="ECO:0000256" key="4">
    <source>
        <dbReference type="ARBA" id="ARBA00022679"/>
    </source>
</evidence>
<evidence type="ECO:0000256" key="16">
    <source>
        <dbReference type="SAM" id="Phobius"/>
    </source>
</evidence>
<feature type="domain" description="Protein kinase" evidence="17">
    <location>
        <begin position="449"/>
        <end position="738"/>
    </location>
</feature>
<dbReference type="GO" id="GO:0005524">
    <property type="term" value="F:ATP binding"/>
    <property type="evidence" value="ECO:0007669"/>
    <property type="project" value="UniProtKB-UniRule"/>
</dbReference>
<name>A0AAV3Q4K7_LITER</name>
<dbReference type="Pfam" id="PF13540">
    <property type="entry name" value="RCC1_2"/>
    <property type="match status" value="1"/>
</dbReference>
<dbReference type="Gene3D" id="2.130.10.30">
    <property type="entry name" value="Regulator of chromosome condensation 1/beta-lactamase-inhibitor protein II"/>
    <property type="match status" value="1"/>
</dbReference>
<keyword evidence="3 18" id="KW-0723">Serine/threonine-protein kinase</keyword>
<keyword evidence="6" id="KW-0732">Signal</keyword>
<sequence length="756" mass="82611">MDILVVTISIILCFYSSFQYIHSLSTISISYTNNQTIICALINSTPNQQPYINCSSFPPGIQIPTISTIQSPSGIVGGNNFFCSVSTFTSSSISIMGCWRFSNSNTNIAYKRIYRGPVLKELDAGNSHICGIVNRTNRLQCWQWPELNSKTSSITASVSVGEHFVCGLTGSRQVQCLGTNTNVTKRVPSGNYSMVAAGSQRACAIAINGTLVCWGDNVGKTPPGDFKALALGDQRGCALTNPNGTVVCWGGNGMFSIPESLRETSFLALESKGDVFCGVTTLNLTLYCWGNDNLDPNVPIFNGVIPGPCKNECPCGILPASARLCDGGQMICNPCSQNSDEFPPSSIPPSSSPVEENSSWNGKMVAFFVVGCVGSLALIIAIFLFFSRYFKIRCSQIHDSGRLDEAEMPRTESATPVLEKRLSQLVSMGNKGYLEDFSLETLIKATDDFSEENKIGSGSFGYVFHGTLEDGREVAIKRAETPTSSSYAGGTKREQEDTDSAFLSELECLSRLHHKNLVRLIGYCDESDELVLVYEYMNNGTLHDHLHELESSPLMSWPARIKVALDAARGIEYLHDYAVPRIIHRDIKSPNILLDSTWTAKVSDFGLSLMGPADDKSHLSLRAAGTVGYMDPEYYRLQHLTTKSDVYSFGVMLLELLSGHKAIHKNENGSLRNVVDHMVPCIIQDEIHKVLDKRVPKPTPFEIEAVAYLGYVAVDCVTLEGKNRPSMGEIVNSLDKALAACLRTPNFSRSTTESSS</sequence>
<evidence type="ECO:0000256" key="13">
    <source>
        <dbReference type="ARBA" id="ARBA00047899"/>
    </source>
</evidence>
<dbReference type="GO" id="GO:0016020">
    <property type="term" value="C:membrane"/>
    <property type="evidence" value="ECO:0007669"/>
    <property type="project" value="UniProtKB-SubCell"/>
</dbReference>
<comment type="catalytic activity">
    <reaction evidence="14">
        <text>L-seryl-[protein] + ATP = O-phospho-L-seryl-[protein] + ADP + H(+)</text>
        <dbReference type="Rhea" id="RHEA:17989"/>
        <dbReference type="Rhea" id="RHEA-COMP:9863"/>
        <dbReference type="Rhea" id="RHEA-COMP:11604"/>
        <dbReference type="ChEBI" id="CHEBI:15378"/>
        <dbReference type="ChEBI" id="CHEBI:29999"/>
        <dbReference type="ChEBI" id="CHEBI:30616"/>
        <dbReference type="ChEBI" id="CHEBI:83421"/>
        <dbReference type="ChEBI" id="CHEBI:456216"/>
        <dbReference type="EC" id="2.7.11.1"/>
    </reaction>
</comment>
<evidence type="ECO:0000256" key="3">
    <source>
        <dbReference type="ARBA" id="ARBA00022527"/>
    </source>
</evidence>
<evidence type="ECO:0000256" key="14">
    <source>
        <dbReference type="ARBA" id="ARBA00048679"/>
    </source>
</evidence>
<keyword evidence="12" id="KW-0325">Glycoprotein</keyword>
<evidence type="ECO:0000256" key="8">
    <source>
        <dbReference type="ARBA" id="ARBA00022777"/>
    </source>
</evidence>
<dbReference type="SUPFAM" id="SSF56112">
    <property type="entry name" value="Protein kinase-like (PK-like)"/>
    <property type="match status" value="1"/>
</dbReference>
<dbReference type="InterPro" id="IPR009091">
    <property type="entry name" value="RCC1/BLIP-II"/>
</dbReference>
<dbReference type="Proteomes" id="UP001454036">
    <property type="component" value="Unassembled WGS sequence"/>
</dbReference>
<evidence type="ECO:0000256" key="11">
    <source>
        <dbReference type="ARBA" id="ARBA00023136"/>
    </source>
</evidence>
<evidence type="ECO:0000256" key="2">
    <source>
        <dbReference type="ARBA" id="ARBA00012513"/>
    </source>
</evidence>
<dbReference type="Pfam" id="PF07714">
    <property type="entry name" value="PK_Tyr_Ser-Thr"/>
    <property type="match status" value="1"/>
</dbReference>
<dbReference type="InterPro" id="IPR000719">
    <property type="entry name" value="Prot_kinase_dom"/>
</dbReference>
<comment type="catalytic activity">
    <reaction evidence="13">
        <text>L-threonyl-[protein] + ATP = O-phospho-L-threonyl-[protein] + ADP + H(+)</text>
        <dbReference type="Rhea" id="RHEA:46608"/>
        <dbReference type="Rhea" id="RHEA-COMP:11060"/>
        <dbReference type="Rhea" id="RHEA-COMP:11605"/>
        <dbReference type="ChEBI" id="CHEBI:15378"/>
        <dbReference type="ChEBI" id="CHEBI:30013"/>
        <dbReference type="ChEBI" id="CHEBI:30616"/>
        <dbReference type="ChEBI" id="CHEBI:61977"/>
        <dbReference type="ChEBI" id="CHEBI:456216"/>
        <dbReference type="EC" id="2.7.11.1"/>
    </reaction>
</comment>
<dbReference type="PROSITE" id="PS00108">
    <property type="entry name" value="PROTEIN_KINASE_ST"/>
    <property type="match status" value="1"/>
</dbReference>
<evidence type="ECO:0000256" key="15">
    <source>
        <dbReference type="PROSITE-ProRule" id="PRU10141"/>
    </source>
</evidence>
<dbReference type="Gene3D" id="3.30.200.20">
    <property type="entry name" value="Phosphorylase Kinase, domain 1"/>
    <property type="match status" value="1"/>
</dbReference>
<dbReference type="PROSITE" id="PS50011">
    <property type="entry name" value="PROTEIN_KINASE_DOM"/>
    <property type="match status" value="1"/>
</dbReference>
<keyword evidence="7 15" id="KW-0547">Nucleotide-binding</keyword>
<evidence type="ECO:0000313" key="19">
    <source>
        <dbReference type="Proteomes" id="UP001454036"/>
    </source>
</evidence>
<evidence type="ECO:0000256" key="10">
    <source>
        <dbReference type="ARBA" id="ARBA00022989"/>
    </source>
</evidence>
<dbReference type="PROSITE" id="PS00107">
    <property type="entry name" value="PROTEIN_KINASE_ATP"/>
    <property type="match status" value="1"/>
</dbReference>
<keyword evidence="11 16" id="KW-0472">Membrane</keyword>
<dbReference type="GO" id="GO:0042803">
    <property type="term" value="F:protein homodimerization activity"/>
    <property type="evidence" value="ECO:0007669"/>
    <property type="project" value="UniProtKB-ARBA"/>
</dbReference>
<evidence type="ECO:0000256" key="9">
    <source>
        <dbReference type="ARBA" id="ARBA00022840"/>
    </source>
</evidence>
<evidence type="ECO:0000256" key="6">
    <source>
        <dbReference type="ARBA" id="ARBA00022729"/>
    </source>
</evidence>
<dbReference type="AlphaFoldDB" id="A0AAV3Q4K7"/>
<keyword evidence="19" id="KW-1185">Reference proteome</keyword>
<comment type="subcellular location">
    <subcellularLocation>
        <location evidence="1">Membrane</location>
        <topology evidence="1">Single-pass membrane protein</topology>
    </subcellularLocation>
</comment>
<dbReference type="InterPro" id="IPR011009">
    <property type="entry name" value="Kinase-like_dom_sf"/>
</dbReference>
<dbReference type="PANTHER" id="PTHR46146:SF4">
    <property type="entry name" value="SERINE_THREONINE-PROTEIN KINASE-LIKE PROTEIN CCR4"/>
    <property type="match status" value="1"/>
</dbReference>
<dbReference type="InterPro" id="IPR001245">
    <property type="entry name" value="Ser-Thr/Tyr_kinase_cat_dom"/>
</dbReference>
<dbReference type="CDD" id="cd14066">
    <property type="entry name" value="STKc_IRAK"/>
    <property type="match status" value="1"/>
</dbReference>
<keyword evidence="9 15" id="KW-0067">ATP-binding</keyword>
<dbReference type="PANTHER" id="PTHR46146">
    <property type="entry name" value="SERINE/THREONINE-PROTEIN KINASE-LIKE PROTEIN CCR4"/>
    <property type="match status" value="1"/>
</dbReference>
<dbReference type="SMART" id="SM00220">
    <property type="entry name" value="S_TKc"/>
    <property type="match status" value="1"/>
</dbReference>
<evidence type="ECO:0000256" key="7">
    <source>
        <dbReference type="ARBA" id="ARBA00022741"/>
    </source>
</evidence>
<comment type="caution">
    <text evidence="18">The sequence shown here is derived from an EMBL/GenBank/DDBJ whole genome shotgun (WGS) entry which is preliminary data.</text>
</comment>
<evidence type="ECO:0000313" key="18">
    <source>
        <dbReference type="EMBL" id="GAA0159019.1"/>
    </source>
</evidence>
<evidence type="ECO:0000259" key="17">
    <source>
        <dbReference type="PROSITE" id="PS50011"/>
    </source>
</evidence>
<dbReference type="EMBL" id="BAABME010003501">
    <property type="protein sequence ID" value="GAA0159019.1"/>
    <property type="molecule type" value="Genomic_DNA"/>
</dbReference>
<dbReference type="FunFam" id="1.10.510.10:FF:000569">
    <property type="entry name" value="Serine/threonine-protein kinase-like protein CCR4"/>
    <property type="match status" value="1"/>
</dbReference>
<organism evidence="18 19">
    <name type="scientific">Lithospermum erythrorhizon</name>
    <name type="common">Purple gromwell</name>
    <name type="synonym">Lithospermum officinale var. erythrorhizon</name>
    <dbReference type="NCBI Taxonomy" id="34254"/>
    <lineage>
        <taxon>Eukaryota</taxon>
        <taxon>Viridiplantae</taxon>
        <taxon>Streptophyta</taxon>
        <taxon>Embryophyta</taxon>
        <taxon>Tracheophyta</taxon>
        <taxon>Spermatophyta</taxon>
        <taxon>Magnoliopsida</taxon>
        <taxon>eudicotyledons</taxon>
        <taxon>Gunneridae</taxon>
        <taxon>Pentapetalae</taxon>
        <taxon>asterids</taxon>
        <taxon>lamiids</taxon>
        <taxon>Boraginales</taxon>
        <taxon>Boraginaceae</taxon>
        <taxon>Boraginoideae</taxon>
        <taxon>Lithospermeae</taxon>
        <taxon>Lithospermum</taxon>
    </lineage>
</organism>
<gene>
    <name evidence="18" type="ORF">LIER_15904</name>
</gene>
<proteinExistence type="predicted"/>
<evidence type="ECO:0000256" key="5">
    <source>
        <dbReference type="ARBA" id="ARBA00022692"/>
    </source>
</evidence>
<keyword evidence="4" id="KW-0808">Transferase</keyword>
<feature type="binding site" evidence="15">
    <location>
        <position position="477"/>
    </location>
    <ligand>
        <name>ATP</name>
        <dbReference type="ChEBI" id="CHEBI:30616"/>
    </ligand>
</feature>
<evidence type="ECO:0000256" key="1">
    <source>
        <dbReference type="ARBA" id="ARBA00004167"/>
    </source>
</evidence>
<reference evidence="18 19" key="1">
    <citation type="submission" date="2024-01" db="EMBL/GenBank/DDBJ databases">
        <title>The complete chloroplast genome sequence of Lithospermum erythrorhizon: insights into the phylogenetic relationship among Boraginaceae species and the maternal lineages of purple gromwells.</title>
        <authorList>
            <person name="Okada T."/>
            <person name="Watanabe K."/>
        </authorList>
    </citation>
    <scope>NUCLEOTIDE SEQUENCE [LARGE SCALE GENOMIC DNA]</scope>
</reference>
<keyword evidence="8 18" id="KW-0418">Kinase</keyword>
<protein>
    <recommendedName>
        <fullName evidence="2">non-specific serine/threonine protein kinase</fullName>
        <ecNumber evidence="2">2.7.11.1</ecNumber>
    </recommendedName>
</protein>
<accession>A0AAV3Q4K7</accession>
<keyword evidence="5 16" id="KW-0812">Transmembrane</keyword>
<keyword evidence="10 16" id="KW-1133">Transmembrane helix</keyword>
<feature type="transmembrane region" description="Helical" evidence="16">
    <location>
        <begin position="364"/>
        <end position="386"/>
    </location>
</feature>
<dbReference type="GO" id="GO:0004674">
    <property type="term" value="F:protein serine/threonine kinase activity"/>
    <property type="evidence" value="ECO:0007669"/>
    <property type="project" value="UniProtKB-KW"/>
</dbReference>
<dbReference type="EC" id="2.7.11.1" evidence="2"/>
<dbReference type="InterPro" id="IPR008271">
    <property type="entry name" value="Ser/Thr_kinase_AS"/>
</dbReference>
<evidence type="ECO:0000256" key="12">
    <source>
        <dbReference type="ARBA" id="ARBA00023180"/>
    </source>
</evidence>
<dbReference type="SUPFAM" id="SSF50985">
    <property type="entry name" value="RCC1/BLIP-II"/>
    <property type="match status" value="1"/>
</dbReference>